<evidence type="ECO:0000259" key="13">
    <source>
        <dbReference type="PROSITE" id="PS51199"/>
    </source>
</evidence>
<comment type="similarity">
    <text evidence="1 12">Belongs to the helicase family. DnaB subfamily.</text>
</comment>
<evidence type="ECO:0000256" key="7">
    <source>
        <dbReference type="ARBA" id="ARBA00022840"/>
    </source>
</evidence>
<organism evidence="14 15">
    <name type="scientific">Candidatus Phytoplasma asteris</name>
    <dbReference type="NCBI Taxonomy" id="85620"/>
    <lineage>
        <taxon>Bacteria</taxon>
        <taxon>Bacillati</taxon>
        <taxon>Mycoplasmatota</taxon>
        <taxon>Mollicutes</taxon>
        <taxon>Acholeplasmatales</taxon>
        <taxon>Acholeplasmataceae</taxon>
        <taxon>Candidatus Phytoplasma</taxon>
        <taxon>16SrI (Aster yellows group)</taxon>
    </lineage>
</organism>
<dbReference type="Proteomes" id="UP001470586">
    <property type="component" value="Chromosome"/>
</dbReference>
<keyword evidence="2 12" id="KW-0639">Primosome</keyword>
<keyword evidence="3 12" id="KW-0235">DNA replication</keyword>
<keyword evidence="15" id="KW-1185">Reference proteome</keyword>
<dbReference type="Pfam" id="PF03796">
    <property type="entry name" value="DnaB_C"/>
    <property type="match status" value="1"/>
</dbReference>
<evidence type="ECO:0000256" key="11">
    <source>
        <dbReference type="NCBIfam" id="TIGR00665"/>
    </source>
</evidence>
<evidence type="ECO:0000256" key="4">
    <source>
        <dbReference type="ARBA" id="ARBA00022741"/>
    </source>
</evidence>
<keyword evidence="9" id="KW-0413">Isomerase</keyword>
<dbReference type="PANTHER" id="PTHR30153">
    <property type="entry name" value="REPLICATIVE DNA HELICASE DNAB"/>
    <property type="match status" value="1"/>
</dbReference>
<evidence type="ECO:0000256" key="10">
    <source>
        <dbReference type="ARBA" id="ARBA00048954"/>
    </source>
</evidence>
<dbReference type="InterPro" id="IPR027417">
    <property type="entry name" value="P-loop_NTPase"/>
</dbReference>
<evidence type="ECO:0000256" key="2">
    <source>
        <dbReference type="ARBA" id="ARBA00022515"/>
    </source>
</evidence>
<keyword evidence="8 12" id="KW-0238">DNA-binding</keyword>
<dbReference type="Gene3D" id="1.10.860.10">
    <property type="entry name" value="DNAb Helicase, Chain A"/>
    <property type="match status" value="1"/>
</dbReference>
<comment type="function">
    <text evidence="12">The main replicative DNA helicase, it participates in initiation and elongation during chromosome replication. Travels ahead of the DNA replisome, separating dsDNA into templates for DNA synthesis. A processive ATP-dependent 5'-3' DNA helicase it has DNA-dependent ATPase activity.</text>
</comment>
<dbReference type="SUPFAM" id="SSF52540">
    <property type="entry name" value="P-loop containing nucleoside triphosphate hydrolases"/>
    <property type="match status" value="1"/>
</dbReference>
<sequence length="447" mass="51661">MTNYSKNTPSSPEAERALLGVLLLNPEKITFTLDMIEETDFYSPHHQHIFRAMKTLHETNKQIDYSSVSAILDNEKLLKKIGNIDYLKELSDLMPSIQHIGTYIDLIKETALKREIIETVTSLAQKGYENIDVQEYLDLSEEKIFNLTKNKKTNELLKLKILLKEIKEKNILGKSHKDLVGLSTGYENLNNITLGFKPEEFIILAARPSMGKSTFMLNLALRIANPKHNSHSPHIAIFSLEMSNEQLAMRMLSTQSKIQHKKIQLGNTNREEKFLLEISMEKMHDLNIYFDDSATVNILDIKAKCRKLKSQNKLDIIMIDYLQLIRKTNKQNRQEEVAEISQNLKQIARELKIPVIALSQLSRDVEKREDKRPILADLRDSGSIEQDADIVMFLYREGYYEKDKKPDSSGHTQVIIAKNRQGSIGIREFKLNFDYMFFSEIEPNKNE</sequence>
<proteinExistence type="inferred from homology"/>
<keyword evidence="4 12" id="KW-0547">Nucleotide-binding</keyword>
<keyword evidence="5 12" id="KW-0378">Hydrolase</keyword>
<evidence type="ECO:0000256" key="8">
    <source>
        <dbReference type="ARBA" id="ARBA00023125"/>
    </source>
</evidence>
<dbReference type="InterPro" id="IPR007694">
    <property type="entry name" value="DNA_helicase_DnaB-like_C"/>
</dbReference>
<dbReference type="NCBIfam" id="TIGR00665">
    <property type="entry name" value="DnaB"/>
    <property type="match status" value="1"/>
</dbReference>
<dbReference type="EC" id="5.6.2.3" evidence="11 12"/>
<dbReference type="InterPro" id="IPR007692">
    <property type="entry name" value="DNA_helicase_DnaB"/>
</dbReference>
<evidence type="ECO:0000256" key="9">
    <source>
        <dbReference type="ARBA" id="ARBA00023235"/>
    </source>
</evidence>
<dbReference type="SUPFAM" id="SSF48024">
    <property type="entry name" value="N-terminal domain of DnaB helicase"/>
    <property type="match status" value="1"/>
</dbReference>
<comment type="catalytic activity">
    <reaction evidence="10 12">
        <text>ATP + H2O = ADP + phosphate + H(+)</text>
        <dbReference type="Rhea" id="RHEA:13065"/>
        <dbReference type="ChEBI" id="CHEBI:15377"/>
        <dbReference type="ChEBI" id="CHEBI:15378"/>
        <dbReference type="ChEBI" id="CHEBI:30616"/>
        <dbReference type="ChEBI" id="CHEBI:43474"/>
        <dbReference type="ChEBI" id="CHEBI:456216"/>
        <dbReference type="EC" id="5.6.2.3"/>
    </reaction>
</comment>
<evidence type="ECO:0000256" key="6">
    <source>
        <dbReference type="ARBA" id="ARBA00022806"/>
    </source>
</evidence>
<dbReference type="EMBL" id="CP128397">
    <property type="protein sequence ID" value="WZN38226.1"/>
    <property type="molecule type" value="Genomic_DNA"/>
</dbReference>
<evidence type="ECO:0000256" key="1">
    <source>
        <dbReference type="ARBA" id="ARBA00008428"/>
    </source>
</evidence>
<dbReference type="PROSITE" id="PS51199">
    <property type="entry name" value="SF4_HELICASE"/>
    <property type="match status" value="1"/>
</dbReference>
<protein>
    <recommendedName>
        <fullName evidence="11 12">Replicative DNA helicase</fullName>
        <ecNumber evidence="11 12">5.6.2.3</ecNumber>
    </recommendedName>
</protein>
<evidence type="ECO:0000256" key="12">
    <source>
        <dbReference type="RuleBase" id="RU362085"/>
    </source>
</evidence>
<feature type="domain" description="SF4 helicase" evidence="13">
    <location>
        <begin position="175"/>
        <end position="447"/>
    </location>
</feature>
<dbReference type="InterPro" id="IPR036185">
    <property type="entry name" value="DNA_heli_DnaB-like_N_sf"/>
</dbReference>
<evidence type="ECO:0000313" key="15">
    <source>
        <dbReference type="Proteomes" id="UP001470586"/>
    </source>
</evidence>
<keyword evidence="7 12" id="KW-0067">ATP-binding</keyword>
<dbReference type="InterPro" id="IPR016136">
    <property type="entry name" value="DNA_helicase_N/primase_C"/>
</dbReference>
<dbReference type="Pfam" id="PF00772">
    <property type="entry name" value="DnaB"/>
    <property type="match status" value="1"/>
</dbReference>
<dbReference type="Gene3D" id="3.40.50.300">
    <property type="entry name" value="P-loop containing nucleotide triphosphate hydrolases"/>
    <property type="match status" value="1"/>
</dbReference>
<gene>
    <name evidence="14" type="ORF">M33023_00070</name>
</gene>
<reference evidence="14" key="1">
    <citation type="submission" date="2023-06" db="EMBL/GenBank/DDBJ databases">
        <title>Complete Genome of Candidatus Phytoplasma asteris M33.</title>
        <authorList>
            <person name="Toth R."/>
            <person name="Ilic A.-M."/>
            <person name="Huettel B."/>
            <person name="Duduk B."/>
            <person name="Kube M."/>
        </authorList>
    </citation>
    <scope>NUCLEOTIDE SEQUENCE [LARGE SCALE GENOMIC DNA]</scope>
    <source>
        <strain evidence="14">M33</strain>
    </source>
</reference>
<dbReference type="CDD" id="cd00984">
    <property type="entry name" value="DnaB_C"/>
    <property type="match status" value="1"/>
</dbReference>
<dbReference type="InterPro" id="IPR007693">
    <property type="entry name" value="DNA_helicase_DnaB-like_N"/>
</dbReference>
<dbReference type="RefSeq" id="WP_341833623.1">
    <property type="nucleotide sequence ID" value="NZ_CP128397.1"/>
</dbReference>
<accession>A0ABZ2YE69</accession>
<keyword evidence="6 12" id="KW-0347">Helicase</keyword>
<evidence type="ECO:0000313" key="14">
    <source>
        <dbReference type="EMBL" id="WZN38226.1"/>
    </source>
</evidence>
<evidence type="ECO:0000256" key="5">
    <source>
        <dbReference type="ARBA" id="ARBA00022801"/>
    </source>
</evidence>
<dbReference type="PANTHER" id="PTHR30153:SF2">
    <property type="entry name" value="REPLICATIVE DNA HELICASE"/>
    <property type="match status" value="1"/>
</dbReference>
<evidence type="ECO:0000256" key="3">
    <source>
        <dbReference type="ARBA" id="ARBA00022705"/>
    </source>
</evidence>
<name>A0ABZ2YE69_9MOLU</name>